<reference evidence="1" key="1">
    <citation type="journal article" date="2014" name="Front. Microbiol.">
        <title>High frequency of phylogenetically diverse reductive dehalogenase-homologous genes in deep subseafloor sedimentary metagenomes.</title>
        <authorList>
            <person name="Kawai M."/>
            <person name="Futagami T."/>
            <person name="Toyoda A."/>
            <person name="Takaki Y."/>
            <person name="Nishi S."/>
            <person name="Hori S."/>
            <person name="Arai W."/>
            <person name="Tsubouchi T."/>
            <person name="Morono Y."/>
            <person name="Uchiyama I."/>
            <person name="Ito T."/>
            <person name="Fujiyama A."/>
            <person name="Inagaki F."/>
            <person name="Takami H."/>
        </authorList>
    </citation>
    <scope>NUCLEOTIDE SEQUENCE</scope>
    <source>
        <strain evidence="1">Expedition CK06-06</strain>
    </source>
</reference>
<dbReference type="GO" id="GO:0016788">
    <property type="term" value="F:hydrolase activity, acting on ester bonds"/>
    <property type="evidence" value="ECO:0007669"/>
    <property type="project" value="InterPro"/>
</dbReference>
<dbReference type="InterPro" id="IPR008947">
    <property type="entry name" value="PLipase_C/P1_nuclease_dom_sf"/>
</dbReference>
<organism evidence="1">
    <name type="scientific">marine sediment metagenome</name>
    <dbReference type="NCBI Taxonomy" id="412755"/>
    <lineage>
        <taxon>unclassified sequences</taxon>
        <taxon>metagenomes</taxon>
        <taxon>ecological metagenomes</taxon>
    </lineage>
</organism>
<feature type="non-terminal residue" evidence="1">
    <location>
        <position position="130"/>
    </location>
</feature>
<protein>
    <submittedName>
        <fullName evidence="1">Uncharacterized protein</fullName>
    </submittedName>
</protein>
<proteinExistence type="predicted"/>
<name>X0W4W3_9ZZZZ</name>
<gene>
    <name evidence="1" type="ORF">S01H1_47194</name>
</gene>
<dbReference type="AlphaFoldDB" id="X0W4W3"/>
<sequence>MKKYTHAWLSLKAMELLRARSGDFDEERNEHVKRLLDFMSRYPSTFVRGAWFPDTVIRDNTQGGHTWKYYLDPVDGREVRYRPPSHNNCLGLVQSELGDKASLVDRTSDLPDRCEALSQSIRDAILITNK</sequence>
<dbReference type="SUPFAM" id="SSF48537">
    <property type="entry name" value="Phospholipase C/P1 nuclease"/>
    <property type="match status" value="1"/>
</dbReference>
<accession>X0W4W3</accession>
<evidence type="ECO:0000313" key="1">
    <source>
        <dbReference type="EMBL" id="GAG19643.1"/>
    </source>
</evidence>
<dbReference type="EMBL" id="BARS01030250">
    <property type="protein sequence ID" value="GAG19643.1"/>
    <property type="molecule type" value="Genomic_DNA"/>
</dbReference>
<comment type="caution">
    <text evidence="1">The sequence shown here is derived from an EMBL/GenBank/DDBJ whole genome shotgun (WGS) entry which is preliminary data.</text>
</comment>